<dbReference type="Proteomes" id="UP000008323">
    <property type="component" value="Chromosome"/>
</dbReference>
<keyword evidence="6" id="KW-0472">Membrane</keyword>
<evidence type="ECO:0000256" key="1">
    <source>
        <dbReference type="ARBA" id="ARBA00004555"/>
    </source>
</evidence>
<sequence length="1164" mass="133422">MAKKIIKTKKSKQKQPIKKTIKKIKTKLPTKKTKKIIPTPKKTVSKIKKIKKPSKTIIKKNLQPTKIIVETKKENWFVKLIKSIVKITLILLPFILIGGGIWLVISKFFPEVAAKIGGVVDTCWQFIKDTCHNLDDKTKKALENAGIDPKYSAIASKVLWLVGGCLLAAACCLIPGIGTFLGGTVLISTIAYIGTITLTEKTNQEPPKNTSPPQQVENKVDNTNKQIEPDKLTENNRDSEKQETQKKKKTTKSTELNDETPTPQPTLKQPIHKQKEINKEEYNKSLLNPDMQKQVEELLQHEKAKNEQLLQERNYFEANLQAQQLEMLNIKNQKDNLEKELAEQKNLSDAEKQQLTKQIADINTNLTSKNEELNNLKKDQEAHAELRQELYDVINKDKENLQQKTKQLEEQKNLSDAEKQQLTKQIADINTNLTSKNEELNNLNQKLEEAAKKQTELNNFIQTQENNLEQIKTSSEEKQQELNNKVKDIQTNLNRQEKITEDKNKEIEQMQSQKIQLENQLASNKQDLDKLQQKIFDKEVELEEKERKLTEQKDLSANEVKQLNSEINNLKNNINQEKVNFEVQLSLKEGEIKQLQENEKNLKQQLSKTQTETMSLREQHVKTLEEIQKQITNYKNMVSELENETQKLKEQIEKNNENAKQLQKELKAKQAKLDEINKTIGILTANKDNLLQTITFLENDTTITDWQKSKNQKEYSYDTSSKEIQFPRFWNDKPFTYKIVPKIDFDKTGLPYIPRSLRTYNEMIRRNTIQGESIELSPGKYYCEPSINMRNIPYSTNGANLIFSEPTSQTEPPQNLIKLDEAKENLKNISQELSNYKTNLKKTQLEYNQLLENQTPDDSLQQELNNKANHIKTLKNEMQKLEIKEQGFRSEIYTLKLENKNLKEKYTNDLTKIQQELDATKTENNQLEKEMQEIQVELVKNGNVDEALVKQLNHKEAQIKELKGKITNLEANETKLQETIKQKDEEIKQLQETIQEQAEQIIKLTAEIENNIETFKQQAMKIQQLEGAIAGLEDANGAMGGNNKELLHEINKLKAQLKAEQKAHVATKIRLEKKIVKLQGKNLKLTNDSEQLKEKEKHWEDAVKNVGTAITIGVSTKAGVMMGAAWGSAAGPIGTVVGGTVGGVIAGAAAVSSKWDVVKTWFGR</sequence>
<feature type="coiled-coil region" evidence="4">
    <location>
        <begin position="819"/>
        <end position="1095"/>
    </location>
</feature>
<feature type="coiled-coil region" evidence="4">
    <location>
        <begin position="292"/>
        <end position="679"/>
    </location>
</feature>
<dbReference type="Gene3D" id="1.10.287.1490">
    <property type="match status" value="1"/>
</dbReference>
<reference evidence="7 8" key="1">
    <citation type="journal article" date="2008" name="J. Bacteriol.">
        <title>Comparative genome analysis of 'Candidatus Phytoplasma australiense' (subgroup tuf-Australia I; rp-A) and 'Ca. Phytoplasma asteris' strains OY-M and AY-WB.</title>
        <authorList>
            <person name="Tran-Nguyen L.T."/>
            <person name="Kube M."/>
            <person name="Schneider B."/>
            <person name="Reinhardt R."/>
            <person name="Gibb K.S."/>
        </authorList>
    </citation>
    <scope>NUCLEOTIDE SEQUENCE [LARGE SCALE GENOMIC DNA]</scope>
</reference>
<dbReference type="PANTHER" id="PTHR18921:SF2">
    <property type="entry name" value="THYROID RECEPTOR-INTERACTING PROTEIN 11"/>
    <property type="match status" value="1"/>
</dbReference>
<dbReference type="GO" id="GO:0005737">
    <property type="term" value="C:cytoplasm"/>
    <property type="evidence" value="ECO:0007669"/>
    <property type="project" value="GOC"/>
</dbReference>
<feature type="transmembrane region" description="Helical" evidence="6">
    <location>
        <begin position="154"/>
        <end position="173"/>
    </location>
</feature>
<dbReference type="STRING" id="59748.PA0798"/>
<proteinExistence type="predicted"/>
<name>B1VB09_PHYAS</name>
<dbReference type="EMBL" id="AM422018">
    <property type="protein sequence ID" value="CAM12132.1"/>
    <property type="molecule type" value="Genomic_DNA"/>
</dbReference>
<feature type="compositionally biased region" description="Basic and acidic residues" evidence="5">
    <location>
        <begin position="218"/>
        <end position="245"/>
    </location>
</feature>
<feature type="compositionally biased region" description="Polar residues" evidence="5">
    <location>
        <begin position="202"/>
        <end position="217"/>
    </location>
</feature>
<dbReference type="GO" id="GO:0006888">
    <property type="term" value="P:endoplasmic reticulum to Golgi vesicle-mediated transport"/>
    <property type="evidence" value="ECO:0007669"/>
    <property type="project" value="TreeGrafter"/>
</dbReference>
<evidence type="ECO:0000313" key="7">
    <source>
        <dbReference type="EMBL" id="CAM12132.1"/>
    </source>
</evidence>
<gene>
    <name evidence="7" type="ordered locus">PA0798</name>
</gene>
<organism evidence="7 8">
    <name type="scientific">Phytoplasma australiense</name>
    <dbReference type="NCBI Taxonomy" id="59748"/>
    <lineage>
        <taxon>Bacteria</taxon>
        <taxon>Bacillati</taxon>
        <taxon>Mycoplasmatota</taxon>
        <taxon>Mollicutes</taxon>
        <taxon>Acholeplasmatales</taxon>
        <taxon>Acholeplasmataceae</taxon>
        <taxon>Candidatus Phytoplasma</taxon>
        <taxon>16SrXII (Stolbur group)</taxon>
    </lineage>
</organism>
<keyword evidence="3 4" id="KW-0175">Coiled coil</keyword>
<feature type="transmembrane region" description="Helical" evidence="6">
    <location>
        <begin position="83"/>
        <end position="105"/>
    </location>
</feature>
<keyword evidence="6" id="KW-0812">Transmembrane</keyword>
<accession>B1VB09</accession>
<feature type="region of interest" description="Disordered" evidence="5">
    <location>
        <begin position="202"/>
        <end position="274"/>
    </location>
</feature>
<evidence type="ECO:0000256" key="2">
    <source>
        <dbReference type="ARBA" id="ARBA00023034"/>
    </source>
</evidence>
<dbReference type="GO" id="GO:0007030">
    <property type="term" value="P:Golgi organization"/>
    <property type="evidence" value="ECO:0007669"/>
    <property type="project" value="TreeGrafter"/>
</dbReference>
<dbReference type="AlphaFoldDB" id="B1VB09"/>
<keyword evidence="2" id="KW-0333">Golgi apparatus</keyword>
<evidence type="ECO:0000313" key="8">
    <source>
        <dbReference type="Proteomes" id="UP000008323"/>
    </source>
</evidence>
<keyword evidence="6" id="KW-1133">Transmembrane helix</keyword>
<feature type="transmembrane region" description="Helical" evidence="6">
    <location>
        <begin position="180"/>
        <end position="199"/>
    </location>
</feature>
<dbReference type="KEGG" id="pal:PA0798"/>
<evidence type="ECO:0000256" key="3">
    <source>
        <dbReference type="ARBA" id="ARBA00023054"/>
    </source>
</evidence>
<dbReference type="eggNOG" id="COG1196">
    <property type="taxonomic scope" value="Bacteria"/>
</dbReference>
<dbReference type="GO" id="GO:0031267">
    <property type="term" value="F:small GTPase binding"/>
    <property type="evidence" value="ECO:0007669"/>
    <property type="project" value="TreeGrafter"/>
</dbReference>
<evidence type="ECO:0000256" key="4">
    <source>
        <dbReference type="SAM" id="Coils"/>
    </source>
</evidence>
<evidence type="ECO:0000256" key="6">
    <source>
        <dbReference type="SAM" id="Phobius"/>
    </source>
</evidence>
<comment type="subcellular location">
    <subcellularLocation>
        <location evidence="1">Golgi apparatus</location>
    </subcellularLocation>
</comment>
<evidence type="ECO:0000256" key="5">
    <source>
        <dbReference type="SAM" id="MobiDB-lite"/>
    </source>
</evidence>
<dbReference type="PANTHER" id="PTHR18921">
    <property type="entry name" value="MYOSIN HEAVY CHAIN - RELATED"/>
    <property type="match status" value="1"/>
</dbReference>
<protein>
    <submittedName>
        <fullName evidence="7">Uncharacterized protein</fullName>
    </submittedName>
</protein>